<dbReference type="Proteomes" id="UP000316562">
    <property type="component" value="Unassembled WGS sequence"/>
</dbReference>
<reference evidence="2 3" key="1">
    <citation type="journal article" date="2019" name="ISME J.">
        <title>Insights into ecological role of a new deltaproteobacterial order Candidatus Acidulodesulfobacterales by metagenomics and metatranscriptomics.</title>
        <authorList>
            <person name="Tan S."/>
            <person name="Liu J."/>
            <person name="Fang Y."/>
            <person name="Hedlund B.P."/>
            <person name="Lian Z.H."/>
            <person name="Huang L.Y."/>
            <person name="Li J.T."/>
            <person name="Huang L.N."/>
            <person name="Li W.J."/>
            <person name="Jiang H.C."/>
            <person name="Dong H.L."/>
            <person name="Shu W.S."/>
        </authorList>
    </citation>
    <scope>NUCLEOTIDE SEQUENCE [LARGE SCALE GENOMIC DNA]</scope>
    <source>
        <strain evidence="2">AP2</strain>
    </source>
</reference>
<evidence type="ECO:0000313" key="3">
    <source>
        <dbReference type="Proteomes" id="UP000316562"/>
    </source>
</evidence>
<feature type="transmembrane region" description="Helical" evidence="1">
    <location>
        <begin position="99"/>
        <end position="119"/>
    </location>
</feature>
<accession>A0A519BIZ9</accession>
<proteinExistence type="predicted"/>
<organism evidence="2 3">
    <name type="scientific">Acididesulfobacter guangdongensis</name>
    <dbReference type="NCBI Taxonomy" id="2597225"/>
    <lineage>
        <taxon>Bacteria</taxon>
        <taxon>Deltaproteobacteria</taxon>
        <taxon>Candidatus Acidulodesulfobacterales</taxon>
        <taxon>Candidatus Acididesulfobacter</taxon>
    </lineage>
</organism>
<name>A0A519BIZ9_ACIG2</name>
<feature type="transmembrane region" description="Helical" evidence="1">
    <location>
        <begin position="12"/>
        <end position="35"/>
    </location>
</feature>
<sequence>MITIRKNRLLSFLFYMLAFLSVAYLIGIHDLSYIFNTPMVMVFPVKTLNQKSMAVQKYITGNINNKIKFSDIAGSNFKIAKQLGAVYCFECGNIPGLKFLIADFSGSIILVLAVFYFFLKKLIAFPLIHPPKYSSF</sequence>
<protein>
    <submittedName>
        <fullName evidence="2">Uncharacterized protein</fullName>
    </submittedName>
</protein>
<dbReference type="AlphaFoldDB" id="A0A519BIZ9"/>
<dbReference type="EMBL" id="SGBC01000001">
    <property type="protein sequence ID" value="RZD17244.1"/>
    <property type="molecule type" value="Genomic_DNA"/>
</dbReference>
<keyword evidence="1" id="KW-0812">Transmembrane</keyword>
<gene>
    <name evidence="2" type="ORF">EVJ46_03155</name>
</gene>
<evidence type="ECO:0000256" key="1">
    <source>
        <dbReference type="SAM" id="Phobius"/>
    </source>
</evidence>
<comment type="caution">
    <text evidence="2">The sequence shown here is derived from an EMBL/GenBank/DDBJ whole genome shotgun (WGS) entry which is preliminary data.</text>
</comment>
<evidence type="ECO:0000313" key="2">
    <source>
        <dbReference type="EMBL" id="RZD17244.1"/>
    </source>
</evidence>
<keyword evidence="1" id="KW-1133">Transmembrane helix</keyword>
<keyword evidence="1" id="KW-0472">Membrane</keyword>